<dbReference type="GO" id="GO:0019239">
    <property type="term" value="F:deaminase activity"/>
    <property type="evidence" value="ECO:0007669"/>
    <property type="project" value="TreeGrafter"/>
</dbReference>
<evidence type="ECO:0000313" key="2">
    <source>
        <dbReference type="EMBL" id="AGS53449.1"/>
    </source>
</evidence>
<dbReference type="CDD" id="cd00448">
    <property type="entry name" value="YjgF_YER057c_UK114_family"/>
    <property type="match status" value="1"/>
</dbReference>
<evidence type="ECO:0000256" key="1">
    <source>
        <dbReference type="ARBA" id="ARBA00010552"/>
    </source>
</evidence>
<accession>A0A806KR50</accession>
<dbReference type="PROSITE" id="PS01094">
    <property type="entry name" value="UPF0076"/>
    <property type="match status" value="1"/>
</dbReference>
<dbReference type="InterPro" id="IPR019897">
    <property type="entry name" value="RidA_CS"/>
</dbReference>
<dbReference type="PANTHER" id="PTHR11803">
    <property type="entry name" value="2-IMINOBUTANOATE/2-IMINOPROPANOATE DEAMINASE RIDA"/>
    <property type="match status" value="1"/>
</dbReference>
<dbReference type="InterPro" id="IPR006175">
    <property type="entry name" value="YjgF/YER057c/UK114"/>
</dbReference>
<dbReference type="Pfam" id="PF01042">
    <property type="entry name" value="Ribonuc_L-PSP"/>
    <property type="match status" value="1"/>
</dbReference>
<dbReference type="NCBIfam" id="TIGR00004">
    <property type="entry name" value="Rid family detoxifying hydrolase"/>
    <property type="match status" value="1"/>
</dbReference>
<dbReference type="AlphaFoldDB" id="A0A806KR50"/>
<dbReference type="InterPro" id="IPR006056">
    <property type="entry name" value="RidA"/>
</dbReference>
<dbReference type="PANTHER" id="PTHR11803:SF39">
    <property type="entry name" value="2-IMINOBUTANOATE_2-IMINOPROPANOATE DEAMINASE"/>
    <property type="match status" value="1"/>
</dbReference>
<sequence>MARKNITAKDSVVVGPYSQAIDSNNLVFMSGQTPLDPKTGKLAEGGIKEQTEQVFRNIYSVLEAAGLSFDDVQKVNVFLTSMDDFAAMNDVYKTKFTQPYPARSTIGVAALPLDARIEIELIAKR</sequence>
<proteinExistence type="inferred from homology"/>
<name>A0A806KR50_9BACT</name>
<protein>
    <submittedName>
        <fullName evidence="2">Endoribonuclease L-PSP</fullName>
    </submittedName>
</protein>
<dbReference type="EMBL" id="JQ844233">
    <property type="protein sequence ID" value="AGS53449.1"/>
    <property type="molecule type" value="Genomic_DNA"/>
</dbReference>
<dbReference type="SUPFAM" id="SSF55298">
    <property type="entry name" value="YjgF-like"/>
    <property type="match status" value="1"/>
</dbReference>
<dbReference type="InterPro" id="IPR035959">
    <property type="entry name" value="RutC-like_sf"/>
</dbReference>
<organism evidence="2">
    <name type="scientific">uncultured bacterium contig00027</name>
    <dbReference type="NCBI Taxonomy" id="1181516"/>
    <lineage>
        <taxon>Bacteria</taxon>
        <taxon>environmental samples</taxon>
    </lineage>
</organism>
<reference evidence="2" key="1">
    <citation type="submission" date="2012-03" db="EMBL/GenBank/DDBJ databases">
        <title>Functional metagenomics reveals considerable lignocellulase gene clusters in the gut microbiome of a wood-feeding higher termite.</title>
        <authorList>
            <person name="Liu N."/>
        </authorList>
    </citation>
    <scope>NUCLEOTIDE SEQUENCE</scope>
</reference>
<comment type="similarity">
    <text evidence="1">Belongs to the RutC family.</text>
</comment>
<dbReference type="Gene3D" id="3.30.1330.40">
    <property type="entry name" value="RutC-like"/>
    <property type="match status" value="1"/>
</dbReference>
<dbReference type="FunFam" id="3.30.1330.40:FF:000001">
    <property type="entry name" value="L-PSP family endoribonuclease"/>
    <property type="match status" value="1"/>
</dbReference>
<dbReference type="GO" id="GO:0005829">
    <property type="term" value="C:cytosol"/>
    <property type="evidence" value="ECO:0007669"/>
    <property type="project" value="TreeGrafter"/>
</dbReference>